<dbReference type="EMBL" id="MU006734">
    <property type="protein sequence ID" value="KAF2623782.1"/>
    <property type="molecule type" value="Genomic_DNA"/>
</dbReference>
<evidence type="ECO:0000313" key="2">
    <source>
        <dbReference type="Proteomes" id="UP000799754"/>
    </source>
</evidence>
<proteinExistence type="predicted"/>
<sequence>MRFSIVTLLITGLATVQAVIFGRRITDEYDDLGTTLGVAVTPTLVSDGGIAYNNFGYVTVGAVNSKIPQLTGIDPQSGKNVALLQMPASGSFSTTARCFELSDFYVGCTTANLEGAVNIPLPCTVTLKAYNAENKLVDTKKVEFTPNGQPKSTMDRFVVELKPAKTVTVDVAILNLGSIGSAATAALFDNDHRNRARITRKAKSSNKNDRKYYFWRLALNHRIYMQTQTPWIRWRSQSKSTSWKLLSTISQEEFEKSLEGIEKRSGWNRAKARPNGAKSKRKRVVVEDGNDDWEDMDNESLASKKPKL</sequence>
<comment type="caution">
    <text evidence="1">The sequence shown here is derived from an EMBL/GenBank/DDBJ whole genome shotgun (WGS) entry which is preliminary data.</text>
</comment>
<keyword evidence="2" id="KW-1185">Reference proteome</keyword>
<evidence type="ECO:0000313" key="1">
    <source>
        <dbReference type="EMBL" id="KAF2623782.1"/>
    </source>
</evidence>
<accession>A0ACB6RS81</accession>
<organism evidence="1 2">
    <name type="scientific">Macroventuria anomochaeta</name>
    <dbReference type="NCBI Taxonomy" id="301207"/>
    <lineage>
        <taxon>Eukaryota</taxon>
        <taxon>Fungi</taxon>
        <taxon>Dikarya</taxon>
        <taxon>Ascomycota</taxon>
        <taxon>Pezizomycotina</taxon>
        <taxon>Dothideomycetes</taxon>
        <taxon>Pleosporomycetidae</taxon>
        <taxon>Pleosporales</taxon>
        <taxon>Pleosporineae</taxon>
        <taxon>Didymellaceae</taxon>
        <taxon>Macroventuria</taxon>
    </lineage>
</organism>
<protein>
    <submittedName>
        <fullName evidence="1">Uncharacterized protein</fullName>
    </submittedName>
</protein>
<reference evidence="1" key="1">
    <citation type="journal article" date="2020" name="Stud. Mycol.">
        <title>101 Dothideomycetes genomes: a test case for predicting lifestyles and emergence of pathogens.</title>
        <authorList>
            <person name="Haridas S."/>
            <person name="Albert R."/>
            <person name="Binder M."/>
            <person name="Bloem J."/>
            <person name="Labutti K."/>
            <person name="Salamov A."/>
            <person name="Andreopoulos B."/>
            <person name="Baker S."/>
            <person name="Barry K."/>
            <person name="Bills G."/>
            <person name="Bluhm B."/>
            <person name="Cannon C."/>
            <person name="Castanera R."/>
            <person name="Culley D."/>
            <person name="Daum C."/>
            <person name="Ezra D."/>
            <person name="Gonzalez J."/>
            <person name="Henrissat B."/>
            <person name="Kuo A."/>
            <person name="Liang C."/>
            <person name="Lipzen A."/>
            <person name="Lutzoni F."/>
            <person name="Magnuson J."/>
            <person name="Mondo S."/>
            <person name="Nolan M."/>
            <person name="Ohm R."/>
            <person name="Pangilinan J."/>
            <person name="Park H.-J."/>
            <person name="Ramirez L."/>
            <person name="Alfaro M."/>
            <person name="Sun H."/>
            <person name="Tritt A."/>
            <person name="Yoshinaga Y."/>
            <person name="Zwiers L.-H."/>
            <person name="Turgeon B."/>
            <person name="Goodwin S."/>
            <person name="Spatafora J."/>
            <person name="Crous P."/>
            <person name="Grigoriev I."/>
        </authorList>
    </citation>
    <scope>NUCLEOTIDE SEQUENCE</scope>
    <source>
        <strain evidence="1">CBS 525.71</strain>
    </source>
</reference>
<dbReference type="Proteomes" id="UP000799754">
    <property type="component" value="Unassembled WGS sequence"/>
</dbReference>
<name>A0ACB6RS81_9PLEO</name>
<gene>
    <name evidence="1" type="ORF">BU25DRAFT_461585</name>
</gene>